<dbReference type="AlphaFoldDB" id="A0A2U2BZ50"/>
<evidence type="ECO:0000313" key="7">
    <source>
        <dbReference type="EMBL" id="PWE20189.1"/>
    </source>
</evidence>
<comment type="subcellular location">
    <subcellularLocation>
        <location evidence="1">Membrane</location>
        <topology evidence="1">Multi-pass membrane protein</topology>
    </subcellularLocation>
</comment>
<evidence type="ECO:0000256" key="5">
    <source>
        <dbReference type="ARBA" id="ARBA00023136"/>
    </source>
</evidence>
<feature type="transmembrane region" description="Helical" evidence="6">
    <location>
        <begin position="223"/>
        <end position="245"/>
    </location>
</feature>
<reference evidence="7 8" key="1">
    <citation type="submission" date="2018-05" db="EMBL/GenBank/DDBJ databases">
        <title>Antimicrobial susceptibility testing and genomic analysis of Arcobacter skirrowii strains and one Arcobacter butzleri isolated from German poultry farms.</title>
        <authorList>
            <person name="Haenel I."/>
            <person name="Hotzel H."/>
            <person name="Tomaso H."/>
            <person name="Busch A."/>
        </authorList>
    </citation>
    <scope>NUCLEOTIDE SEQUENCE [LARGE SCALE GENOMIC DNA]</scope>
    <source>
        <strain evidence="8">v</strain>
    </source>
</reference>
<accession>A0A2U2BZ50</accession>
<name>A0A2U2BZ50_9BACT</name>
<dbReference type="STRING" id="28200.GCA_001572935_01193"/>
<keyword evidence="3 6" id="KW-0812">Transmembrane</keyword>
<dbReference type="EMBL" id="QEYI01000008">
    <property type="protein sequence ID" value="PWE20189.1"/>
    <property type="molecule type" value="Genomic_DNA"/>
</dbReference>
<feature type="transmembrane region" description="Helical" evidence="6">
    <location>
        <begin position="303"/>
        <end position="336"/>
    </location>
</feature>
<gene>
    <name evidence="7" type="ORF">DF188_08420</name>
</gene>
<comment type="similarity">
    <text evidence="2">Belongs to the autoinducer-2 exporter (AI-2E) (TC 2.A.86) family.</text>
</comment>
<keyword evidence="5 6" id="KW-0472">Membrane</keyword>
<dbReference type="RefSeq" id="WP_109065341.1">
    <property type="nucleotide sequence ID" value="NZ_QEYG01000003.1"/>
</dbReference>
<protein>
    <submittedName>
        <fullName evidence="7">AI-2E family transporter</fullName>
    </submittedName>
</protein>
<dbReference type="PANTHER" id="PTHR21716">
    <property type="entry name" value="TRANSMEMBRANE PROTEIN"/>
    <property type="match status" value="1"/>
</dbReference>
<evidence type="ECO:0000256" key="1">
    <source>
        <dbReference type="ARBA" id="ARBA00004141"/>
    </source>
</evidence>
<evidence type="ECO:0000313" key="8">
    <source>
        <dbReference type="Proteomes" id="UP000245014"/>
    </source>
</evidence>
<feature type="transmembrane region" description="Helical" evidence="6">
    <location>
        <begin position="6"/>
        <end position="38"/>
    </location>
</feature>
<feature type="transmembrane region" description="Helical" evidence="6">
    <location>
        <begin position="146"/>
        <end position="163"/>
    </location>
</feature>
<proteinExistence type="inferred from homology"/>
<sequence length="344" mass="38821">MKPAYFLITISIVLLFFLVELFNPFLKSIFVATLLTIATNSMHQRIERSIKNRVLSTSIITFAMASLFFIPILYCIISFATYFNQVNQVTLVNNLNEIKLSFFSLLKEFSFLNDFIESITSKLDIGKLVQQLVSLSAYLGKNSAKFMADMFLILIFLFFFTLYSKQISQYLKNIIPINNEDATILFNESSSVMSVVFYSILVTAIFQGFLFGIFLTIFGYDGLLFGVLYGFASLIPVIGGVIMWLPVSIYEASTGTLSNAIFIAIYSIVVISIIADTFIKPIIINYINKKVVKNRTNISSLLIFFSIIAGLSTFGFWGMIIGPAMVSLFISVMELLRKYSDIFK</sequence>
<organism evidence="7 8">
    <name type="scientific">Aliarcobacter skirrowii</name>
    <dbReference type="NCBI Taxonomy" id="28200"/>
    <lineage>
        <taxon>Bacteria</taxon>
        <taxon>Pseudomonadati</taxon>
        <taxon>Campylobacterota</taxon>
        <taxon>Epsilonproteobacteria</taxon>
        <taxon>Campylobacterales</taxon>
        <taxon>Arcobacteraceae</taxon>
        <taxon>Aliarcobacter</taxon>
    </lineage>
</organism>
<feature type="transmembrane region" description="Helical" evidence="6">
    <location>
        <begin position="59"/>
        <end position="83"/>
    </location>
</feature>
<evidence type="ECO:0000256" key="3">
    <source>
        <dbReference type="ARBA" id="ARBA00022692"/>
    </source>
</evidence>
<dbReference type="PANTHER" id="PTHR21716:SF4">
    <property type="entry name" value="TRANSMEMBRANE PROTEIN 245"/>
    <property type="match status" value="1"/>
</dbReference>
<dbReference type="Pfam" id="PF01594">
    <property type="entry name" value="AI-2E_transport"/>
    <property type="match status" value="1"/>
</dbReference>
<dbReference type="Proteomes" id="UP000245014">
    <property type="component" value="Unassembled WGS sequence"/>
</dbReference>
<feature type="transmembrane region" description="Helical" evidence="6">
    <location>
        <begin position="195"/>
        <end position="217"/>
    </location>
</feature>
<evidence type="ECO:0000256" key="6">
    <source>
        <dbReference type="SAM" id="Phobius"/>
    </source>
</evidence>
<keyword evidence="4 6" id="KW-1133">Transmembrane helix</keyword>
<comment type="caution">
    <text evidence="7">The sequence shown here is derived from an EMBL/GenBank/DDBJ whole genome shotgun (WGS) entry which is preliminary data.</text>
</comment>
<evidence type="ECO:0000256" key="2">
    <source>
        <dbReference type="ARBA" id="ARBA00009773"/>
    </source>
</evidence>
<dbReference type="GO" id="GO:0016020">
    <property type="term" value="C:membrane"/>
    <property type="evidence" value="ECO:0007669"/>
    <property type="project" value="UniProtKB-SubCell"/>
</dbReference>
<evidence type="ECO:0000256" key="4">
    <source>
        <dbReference type="ARBA" id="ARBA00022989"/>
    </source>
</evidence>
<dbReference type="InterPro" id="IPR002549">
    <property type="entry name" value="AI-2E-like"/>
</dbReference>
<feature type="transmembrane region" description="Helical" evidence="6">
    <location>
        <begin position="257"/>
        <end position="283"/>
    </location>
</feature>